<dbReference type="CDD" id="cd01347">
    <property type="entry name" value="ligand_gated_channel"/>
    <property type="match status" value="1"/>
</dbReference>
<dbReference type="AlphaFoldDB" id="A0A9J7AXS0"/>
<organism evidence="20 21">
    <name type="scientific">Nisaea acidiphila</name>
    <dbReference type="NCBI Taxonomy" id="1862145"/>
    <lineage>
        <taxon>Bacteria</taxon>
        <taxon>Pseudomonadati</taxon>
        <taxon>Pseudomonadota</taxon>
        <taxon>Alphaproteobacteria</taxon>
        <taxon>Rhodospirillales</taxon>
        <taxon>Thalassobaculaceae</taxon>
        <taxon>Nisaea</taxon>
    </lineage>
</organism>
<gene>
    <name evidence="20" type="ORF">NUH88_07860</name>
</gene>
<dbReference type="Gene3D" id="2.40.170.20">
    <property type="entry name" value="TonB-dependent receptor, beta-barrel domain"/>
    <property type="match status" value="1"/>
</dbReference>
<dbReference type="InterPro" id="IPR037066">
    <property type="entry name" value="Plug_dom_sf"/>
</dbReference>
<keyword evidence="3 14" id="KW-0813">Transport</keyword>
<evidence type="ECO:0000256" key="5">
    <source>
        <dbReference type="ARBA" id="ARBA00022496"/>
    </source>
</evidence>
<keyword evidence="5" id="KW-0410">Iron transport</keyword>
<keyword evidence="13 14" id="KW-0998">Cell outer membrane</keyword>
<dbReference type="SUPFAM" id="SSF56935">
    <property type="entry name" value="Porins"/>
    <property type="match status" value="1"/>
</dbReference>
<dbReference type="InterPro" id="IPR010105">
    <property type="entry name" value="TonB_sidphr_rcpt"/>
</dbReference>
<dbReference type="InterPro" id="IPR012910">
    <property type="entry name" value="Plug_dom"/>
</dbReference>
<evidence type="ECO:0000256" key="9">
    <source>
        <dbReference type="ARBA" id="ARBA00023065"/>
    </source>
</evidence>
<feature type="short sequence motif" description="TonB box" evidence="15">
    <location>
        <begin position="43"/>
        <end position="49"/>
    </location>
</feature>
<sequence>MKKTLAAGLLGLQAMASPVLAQSTETKTAAAETTAAETSALETITVFAEVEPYFEKETSTALKADVNEDKVPFTTNVLNSQVIEDLKADRLEKVFEYIPGFSRSGTNANSFTIRGQSADLQNLQVDGLPGLTSRFGSPTTANIERVEVQKGPASVLYGWMDPGGMVNMITKKPLEEEIREVSVSGQVFPEYGATGYTGSVDVTGRANQSGTVLYRMIAGYESEDSFRDHVDDDRAMYLFPSLSWVPDDTRRLDIQYEYTKEDRSADDGLFVLNNDINQRADISTYYQEPGDTDKDEGHAVNVAYSQGLSDTVDLNLKWRSVWHTDERDLYENNSVRSDDTLRRRNRHQYNEREYHFADANLNIDLDAVARQQLVVGVNGGYEYRQYDRLAFGATGANVGLIDPVYTGQVLDSNAGTFRKWDLYNIGAYAQDLVSVTDKLSLLFGARYDTQTGDYNLRDADGTSTQDESATVHNTSFNGGITYQVHPVAAVYASVAQSFNPQAIPTFDASGQQLDPEEGIQYEAGVKFSFLDDRLNANLAVYDLTKENISETVDGARALVGTIESQGAEVSLQYQPSFNWQFQAAYAYTEAEVAETTNDDALGNVPGFVPRHSASLLARYNHPDEVLGGLVGMGLGWRFQSSRYTDEETSKRVKLPSYHVADVNFYYELDSLKLSLALENIFDETYFIGGTNDTEIYAGDPRKISLKAKYVF</sequence>
<dbReference type="InterPro" id="IPR000531">
    <property type="entry name" value="Beta-barrel_TonB"/>
</dbReference>
<evidence type="ECO:0000256" key="17">
    <source>
        <dbReference type="SAM" id="SignalP"/>
    </source>
</evidence>
<evidence type="ECO:0000256" key="6">
    <source>
        <dbReference type="ARBA" id="ARBA00022692"/>
    </source>
</evidence>
<feature type="domain" description="TonB-dependent receptor plug" evidence="19">
    <location>
        <begin position="69"/>
        <end position="164"/>
    </location>
</feature>
<evidence type="ECO:0000256" key="16">
    <source>
        <dbReference type="RuleBase" id="RU003357"/>
    </source>
</evidence>
<keyword evidence="6 14" id="KW-0812">Transmembrane</keyword>
<feature type="chain" id="PRO_5039894674" evidence="17">
    <location>
        <begin position="22"/>
        <end position="711"/>
    </location>
</feature>
<dbReference type="InterPro" id="IPR036942">
    <property type="entry name" value="Beta-barrel_TonB_sf"/>
</dbReference>
<dbReference type="InterPro" id="IPR010916">
    <property type="entry name" value="TonB_box_CS"/>
</dbReference>
<evidence type="ECO:0000256" key="11">
    <source>
        <dbReference type="ARBA" id="ARBA00023136"/>
    </source>
</evidence>
<dbReference type="EMBL" id="CP102480">
    <property type="protein sequence ID" value="UUX51602.1"/>
    <property type="molecule type" value="Genomic_DNA"/>
</dbReference>
<evidence type="ECO:0000256" key="15">
    <source>
        <dbReference type="PROSITE-ProRule" id="PRU10143"/>
    </source>
</evidence>
<accession>A0A9J7AXS0</accession>
<evidence type="ECO:0000256" key="3">
    <source>
        <dbReference type="ARBA" id="ARBA00022448"/>
    </source>
</evidence>
<reference evidence="20" key="1">
    <citation type="submission" date="2022-08" db="EMBL/GenBank/DDBJ databases">
        <title>Nisaea acidiphila sp. nov., isolated from a marine algal debris and emended description of the genus Nisaea Urios et al. 2008.</title>
        <authorList>
            <person name="Kwon K."/>
        </authorList>
    </citation>
    <scope>NUCLEOTIDE SEQUENCE</scope>
    <source>
        <strain evidence="20">MEBiC11861</strain>
    </source>
</reference>
<dbReference type="PANTHER" id="PTHR32552">
    <property type="entry name" value="FERRICHROME IRON RECEPTOR-RELATED"/>
    <property type="match status" value="1"/>
</dbReference>
<evidence type="ECO:0000256" key="8">
    <source>
        <dbReference type="ARBA" id="ARBA00023004"/>
    </source>
</evidence>
<proteinExistence type="inferred from homology"/>
<keyword evidence="9" id="KW-0406">Ion transport</keyword>
<evidence type="ECO:0000256" key="13">
    <source>
        <dbReference type="ARBA" id="ARBA00023237"/>
    </source>
</evidence>
<evidence type="ECO:0000256" key="4">
    <source>
        <dbReference type="ARBA" id="ARBA00022452"/>
    </source>
</evidence>
<dbReference type="PROSITE" id="PS52016">
    <property type="entry name" value="TONB_DEPENDENT_REC_3"/>
    <property type="match status" value="1"/>
</dbReference>
<dbReference type="PROSITE" id="PS00430">
    <property type="entry name" value="TONB_DEPENDENT_REC_1"/>
    <property type="match status" value="1"/>
</dbReference>
<keyword evidence="11 14" id="KW-0472">Membrane</keyword>
<keyword evidence="21" id="KW-1185">Reference proteome</keyword>
<evidence type="ECO:0000256" key="1">
    <source>
        <dbReference type="ARBA" id="ARBA00004571"/>
    </source>
</evidence>
<feature type="domain" description="TonB-dependent receptor-like beta-barrel" evidence="18">
    <location>
        <begin position="246"/>
        <end position="680"/>
    </location>
</feature>
<comment type="similarity">
    <text evidence="2 14 16">Belongs to the TonB-dependent receptor family.</text>
</comment>
<keyword evidence="12 20" id="KW-0675">Receptor</keyword>
<dbReference type="KEGG" id="naci:NUH88_07860"/>
<dbReference type="GO" id="GO:0038023">
    <property type="term" value="F:signaling receptor activity"/>
    <property type="evidence" value="ECO:0007669"/>
    <property type="project" value="InterPro"/>
</dbReference>
<feature type="signal peptide" evidence="17">
    <location>
        <begin position="1"/>
        <end position="21"/>
    </location>
</feature>
<name>A0A9J7AXS0_9PROT</name>
<evidence type="ECO:0000259" key="19">
    <source>
        <dbReference type="Pfam" id="PF07715"/>
    </source>
</evidence>
<evidence type="ECO:0000256" key="14">
    <source>
        <dbReference type="PROSITE-ProRule" id="PRU01360"/>
    </source>
</evidence>
<dbReference type="Pfam" id="PF07715">
    <property type="entry name" value="Plug"/>
    <property type="match status" value="1"/>
</dbReference>
<dbReference type="GO" id="GO:0015344">
    <property type="term" value="F:siderophore uptake transmembrane transporter activity"/>
    <property type="evidence" value="ECO:0007669"/>
    <property type="project" value="TreeGrafter"/>
</dbReference>
<dbReference type="Proteomes" id="UP001060336">
    <property type="component" value="Chromosome"/>
</dbReference>
<evidence type="ECO:0000256" key="12">
    <source>
        <dbReference type="ARBA" id="ARBA00023170"/>
    </source>
</evidence>
<keyword evidence="10 15" id="KW-0798">TonB box</keyword>
<evidence type="ECO:0000313" key="20">
    <source>
        <dbReference type="EMBL" id="UUX51602.1"/>
    </source>
</evidence>
<evidence type="ECO:0000313" key="21">
    <source>
        <dbReference type="Proteomes" id="UP001060336"/>
    </source>
</evidence>
<keyword evidence="8" id="KW-0408">Iron</keyword>
<evidence type="ECO:0000256" key="2">
    <source>
        <dbReference type="ARBA" id="ARBA00009810"/>
    </source>
</evidence>
<dbReference type="GO" id="GO:0015891">
    <property type="term" value="P:siderophore transport"/>
    <property type="evidence" value="ECO:0007669"/>
    <property type="project" value="InterPro"/>
</dbReference>
<keyword evidence="7 17" id="KW-0732">Signal</keyword>
<dbReference type="RefSeq" id="WP_257771199.1">
    <property type="nucleotide sequence ID" value="NZ_CP102480.1"/>
</dbReference>
<evidence type="ECO:0000256" key="10">
    <source>
        <dbReference type="ARBA" id="ARBA00023077"/>
    </source>
</evidence>
<dbReference type="InterPro" id="IPR039426">
    <property type="entry name" value="TonB-dep_rcpt-like"/>
</dbReference>
<dbReference type="Gene3D" id="2.170.130.10">
    <property type="entry name" value="TonB-dependent receptor, plug domain"/>
    <property type="match status" value="1"/>
</dbReference>
<keyword evidence="4 14" id="KW-1134">Transmembrane beta strand</keyword>
<dbReference type="GO" id="GO:0009279">
    <property type="term" value="C:cell outer membrane"/>
    <property type="evidence" value="ECO:0007669"/>
    <property type="project" value="UniProtKB-SubCell"/>
</dbReference>
<evidence type="ECO:0000259" key="18">
    <source>
        <dbReference type="Pfam" id="PF00593"/>
    </source>
</evidence>
<comment type="subcellular location">
    <subcellularLocation>
        <location evidence="1 14">Cell outer membrane</location>
        <topology evidence="1 14">Multi-pass membrane protein</topology>
    </subcellularLocation>
</comment>
<dbReference type="NCBIfam" id="TIGR01783">
    <property type="entry name" value="TonB-siderophor"/>
    <property type="match status" value="1"/>
</dbReference>
<dbReference type="Pfam" id="PF00593">
    <property type="entry name" value="TonB_dep_Rec_b-barrel"/>
    <property type="match status" value="1"/>
</dbReference>
<evidence type="ECO:0000256" key="7">
    <source>
        <dbReference type="ARBA" id="ARBA00022729"/>
    </source>
</evidence>
<protein>
    <submittedName>
        <fullName evidence="20">TonB-dependent receptor</fullName>
    </submittedName>
</protein>
<dbReference type="PANTHER" id="PTHR32552:SF68">
    <property type="entry name" value="FERRICHROME OUTER MEMBRANE TRANSPORTER_PHAGE RECEPTOR"/>
    <property type="match status" value="1"/>
</dbReference>